<name>K1RS65_9ZZZZ</name>
<evidence type="ECO:0000259" key="1">
    <source>
        <dbReference type="Pfam" id="PF10543"/>
    </source>
</evidence>
<dbReference type="EMBL" id="AJWZ01009401">
    <property type="protein sequence ID" value="EKC51427.1"/>
    <property type="molecule type" value="Genomic_DNA"/>
</dbReference>
<organism evidence="2">
    <name type="scientific">human gut metagenome</name>
    <dbReference type="NCBI Taxonomy" id="408170"/>
    <lineage>
        <taxon>unclassified sequences</taxon>
        <taxon>metagenomes</taxon>
        <taxon>organismal metagenomes</taxon>
    </lineage>
</organism>
<dbReference type="InterPro" id="IPR018873">
    <property type="entry name" value="KilA-N_DNA-bd_domain"/>
</dbReference>
<keyword evidence="2" id="KW-0238">DNA-binding</keyword>
<evidence type="ECO:0000313" key="2">
    <source>
        <dbReference type="EMBL" id="EKC51427.1"/>
    </source>
</evidence>
<dbReference type="Pfam" id="PF10543">
    <property type="entry name" value="ORF6N"/>
    <property type="match status" value="1"/>
</dbReference>
<dbReference type="GO" id="GO:0003677">
    <property type="term" value="F:DNA binding"/>
    <property type="evidence" value="ECO:0007669"/>
    <property type="project" value="UniProtKB-KW"/>
</dbReference>
<sequence length="52" mass="6221">KDLATLYGVETRTLNQAVKRNIQRFPSDFRFQLTMEECSKSQIEEYHSLREI</sequence>
<feature type="domain" description="KilA-N DNA-binding" evidence="1">
    <location>
        <begin position="1"/>
        <end position="44"/>
    </location>
</feature>
<comment type="caution">
    <text evidence="2">The sequence shown here is derived from an EMBL/GenBank/DDBJ whole genome shotgun (WGS) entry which is preliminary data.</text>
</comment>
<accession>K1RS65</accession>
<proteinExistence type="predicted"/>
<protein>
    <submittedName>
        <fullName evidence="2">Protein containing KilA-N, DNA-binding domain protein</fullName>
    </submittedName>
</protein>
<dbReference type="AlphaFoldDB" id="K1RS65"/>
<gene>
    <name evidence="2" type="ORF">OBE_13612</name>
</gene>
<feature type="non-terminal residue" evidence="2">
    <location>
        <position position="1"/>
    </location>
</feature>
<reference evidence="2" key="1">
    <citation type="journal article" date="2013" name="Environ. Microbiol.">
        <title>Microbiota from the distal guts of lean and obese adolescents exhibit partial functional redundancy besides clear differences in community structure.</title>
        <authorList>
            <person name="Ferrer M."/>
            <person name="Ruiz A."/>
            <person name="Lanza F."/>
            <person name="Haange S.B."/>
            <person name="Oberbach A."/>
            <person name="Till H."/>
            <person name="Bargiela R."/>
            <person name="Campoy C."/>
            <person name="Segura M.T."/>
            <person name="Richter M."/>
            <person name="von Bergen M."/>
            <person name="Seifert J."/>
            <person name="Suarez A."/>
        </authorList>
    </citation>
    <scope>NUCLEOTIDE SEQUENCE</scope>
</reference>